<evidence type="ECO:0000259" key="2">
    <source>
        <dbReference type="Pfam" id="PF13621"/>
    </source>
</evidence>
<dbReference type="InterPro" id="IPR014710">
    <property type="entry name" value="RmlC-like_jellyroll"/>
</dbReference>
<dbReference type="OrthoDB" id="415358at2759"/>
<keyword evidence="4" id="KW-1185">Reference proteome</keyword>
<dbReference type="InterPro" id="IPR041667">
    <property type="entry name" value="Cupin_8"/>
</dbReference>
<dbReference type="EMBL" id="JABFUD020000013">
    <property type="protein sequence ID" value="KAI5071263.1"/>
    <property type="molecule type" value="Genomic_DNA"/>
</dbReference>
<comment type="caution">
    <text evidence="3">The sequence shown here is derived from an EMBL/GenBank/DDBJ whole genome shotgun (WGS) entry which is preliminary data.</text>
</comment>
<reference evidence="3" key="1">
    <citation type="submission" date="2021-01" db="EMBL/GenBank/DDBJ databases">
        <title>Adiantum capillus-veneris genome.</title>
        <authorList>
            <person name="Fang Y."/>
            <person name="Liao Q."/>
        </authorList>
    </citation>
    <scope>NUCLEOTIDE SEQUENCE</scope>
    <source>
        <strain evidence="3">H3</strain>
        <tissue evidence="3">Leaf</tissue>
    </source>
</reference>
<feature type="domain" description="Cupin-like" evidence="2">
    <location>
        <begin position="123"/>
        <end position="167"/>
    </location>
</feature>
<dbReference type="Pfam" id="PF13621">
    <property type="entry name" value="Cupin_8"/>
    <property type="match status" value="1"/>
</dbReference>
<protein>
    <recommendedName>
        <fullName evidence="2">Cupin-like domain-containing protein</fullName>
    </recommendedName>
</protein>
<proteinExistence type="inferred from homology"/>
<dbReference type="Proteomes" id="UP000886520">
    <property type="component" value="Chromosome 13"/>
</dbReference>
<dbReference type="AlphaFoldDB" id="A0A9D4UNN5"/>
<gene>
    <name evidence="3" type="ORF">GOP47_0013514</name>
</gene>
<dbReference type="PANTHER" id="PTHR33266:SF1">
    <property type="entry name" value="F-BOX DOMAIN-CONTAINING PROTEIN"/>
    <property type="match status" value="1"/>
</dbReference>
<sequence length="332" mass="37152">MLDSGATLGVSCPSSSLCKSFKVEAKKGEWLPGLASPVSVNADPFNPKGWIPWRHLQPLQLPYFSGIQGEGDCKWLACYAGLPRLCDPAQHYRKRALLTTCLPIWLTHGITPLFRPCKACKYTETHLPWATEALGCLPKVANPWIRNEKAVTSFHKDQYENLYAVVHALISDEPEEKAFNLEFHNLDNVSTIHQALTCIMQGYGYAPTAGLFQSSGWGKSRLVCELWKSRNLLWTVWSSEPLVSSAAAEAIRCLNGSRRSREPYTSLVNVLASGWIDRGFTGELVAKIILLEAEKKERKVSLASGPQQPQRVWGIHKCSCRVNDHTCRIWCK</sequence>
<organism evidence="3 4">
    <name type="scientific">Adiantum capillus-veneris</name>
    <name type="common">Maidenhair fern</name>
    <dbReference type="NCBI Taxonomy" id="13818"/>
    <lineage>
        <taxon>Eukaryota</taxon>
        <taxon>Viridiplantae</taxon>
        <taxon>Streptophyta</taxon>
        <taxon>Embryophyta</taxon>
        <taxon>Tracheophyta</taxon>
        <taxon>Polypodiopsida</taxon>
        <taxon>Polypodiidae</taxon>
        <taxon>Polypodiales</taxon>
        <taxon>Pteridineae</taxon>
        <taxon>Pteridaceae</taxon>
        <taxon>Vittarioideae</taxon>
        <taxon>Adiantum</taxon>
    </lineage>
</organism>
<name>A0A9D4UNN5_ADICA</name>
<comment type="similarity">
    <text evidence="1">Belongs to the JARID1 histone demethylase family.</text>
</comment>
<accession>A0A9D4UNN5</accession>
<dbReference type="Gene3D" id="2.60.120.10">
    <property type="entry name" value="Jelly Rolls"/>
    <property type="match status" value="1"/>
</dbReference>
<evidence type="ECO:0000313" key="3">
    <source>
        <dbReference type="EMBL" id="KAI5071263.1"/>
    </source>
</evidence>
<evidence type="ECO:0000256" key="1">
    <source>
        <dbReference type="ARBA" id="ARBA00006801"/>
    </source>
</evidence>
<dbReference type="PANTHER" id="PTHR33266">
    <property type="entry name" value="CHROMOSOME 15, WHOLE GENOME SHOTGUN SEQUENCE"/>
    <property type="match status" value="1"/>
</dbReference>
<evidence type="ECO:0000313" key="4">
    <source>
        <dbReference type="Proteomes" id="UP000886520"/>
    </source>
</evidence>